<sequence length="183" mass="20965">AINRFPLHTNFFTYPADDWVSEKDGKIVSKDILHMNKTESKYFLSLDGTWKFNWVANADQRPTDFYKENLDDSNWKTMNVPGNWEMNGFGDPEYVNVGFGWRGHFDQQPPAVPTKDNHVGSYRRIIDIPANWDGKQVIAHFGSVTSNIYLYVNGKFAGYAEDSKVAAEFDITPYLKKGKNLIA</sequence>
<feature type="non-terminal residue" evidence="7">
    <location>
        <position position="183"/>
    </location>
</feature>
<comment type="similarity">
    <text evidence="2">Belongs to the glycosyl hydrolase 2 family.</text>
</comment>
<evidence type="ECO:0000256" key="2">
    <source>
        <dbReference type="ARBA" id="ARBA00007401"/>
    </source>
</evidence>
<reference evidence="7" key="1">
    <citation type="journal article" date="2013" name="Environ. Microbiol.">
        <title>Microbiota from the distal guts of lean and obese adolescents exhibit partial functional redundancy besides clear differences in community structure.</title>
        <authorList>
            <person name="Ferrer M."/>
            <person name="Ruiz A."/>
            <person name="Lanza F."/>
            <person name="Haange S.B."/>
            <person name="Oberbach A."/>
            <person name="Till H."/>
            <person name="Bargiela R."/>
            <person name="Campoy C."/>
            <person name="Segura M.T."/>
            <person name="Richter M."/>
            <person name="von Bergen M."/>
            <person name="Seifert J."/>
            <person name="Suarez A."/>
        </authorList>
    </citation>
    <scope>NUCLEOTIDE SEQUENCE</scope>
</reference>
<evidence type="ECO:0000256" key="4">
    <source>
        <dbReference type="ARBA" id="ARBA00022801"/>
    </source>
</evidence>
<gene>
    <name evidence="7" type="ORF">OBE_10290</name>
</gene>
<dbReference type="EC" id="3.2.1.23" evidence="3"/>
<keyword evidence="4 7" id="KW-0378">Hydrolase</keyword>
<name>K1TF77_9ZZZZ</name>
<evidence type="ECO:0000313" key="7">
    <source>
        <dbReference type="EMBL" id="EKC57901.1"/>
    </source>
</evidence>
<proteinExistence type="inferred from homology"/>
<dbReference type="InterPro" id="IPR006104">
    <property type="entry name" value="Glyco_hydro_2_N"/>
</dbReference>
<dbReference type="GO" id="GO:0009341">
    <property type="term" value="C:beta-galactosidase complex"/>
    <property type="evidence" value="ECO:0007669"/>
    <property type="project" value="TreeGrafter"/>
</dbReference>
<comment type="catalytic activity">
    <reaction evidence="1">
        <text>Hydrolysis of terminal non-reducing beta-D-galactose residues in beta-D-galactosides.</text>
        <dbReference type="EC" id="3.2.1.23"/>
    </reaction>
</comment>
<evidence type="ECO:0000256" key="3">
    <source>
        <dbReference type="ARBA" id="ARBA00012756"/>
    </source>
</evidence>
<feature type="domain" description="Glycosyl hydrolases family 2 sugar binding" evidence="6">
    <location>
        <begin position="45"/>
        <end position="183"/>
    </location>
</feature>
<dbReference type="PANTHER" id="PTHR46323">
    <property type="entry name" value="BETA-GALACTOSIDASE"/>
    <property type="match status" value="1"/>
</dbReference>
<dbReference type="InterPro" id="IPR008979">
    <property type="entry name" value="Galactose-bd-like_sf"/>
</dbReference>
<evidence type="ECO:0000256" key="1">
    <source>
        <dbReference type="ARBA" id="ARBA00001412"/>
    </source>
</evidence>
<evidence type="ECO:0000259" key="6">
    <source>
        <dbReference type="Pfam" id="PF02837"/>
    </source>
</evidence>
<dbReference type="EMBL" id="AJWZ01007088">
    <property type="protein sequence ID" value="EKC57901.1"/>
    <property type="molecule type" value="Genomic_DNA"/>
</dbReference>
<dbReference type="AlphaFoldDB" id="K1TF77"/>
<protein>
    <recommendedName>
        <fullName evidence="3">beta-galactosidase</fullName>
        <ecNumber evidence="3">3.2.1.23</ecNumber>
    </recommendedName>
</protein>
<dbReference type="PANTHER" id="PTHR46323:SF2">
    <property type="entry name" value="BETA-GALACTOSIDASE"/>
    <property type="match status" value="1"/>
</dbReference>
<comment type="caution">
    <text evidence="7">The sequence shown here is derived from an EMBL/GenBank/DDBJ whole genome shotgun (WGS) entry which is preliminary data.</text>
</comment>
<dbReference type="Pfam" id="PF02837">
    <property type="entry name" value="Glyco_hydro_2_N"/>
    <property type="match status" value="1"/>
</dbReference>
<dbReference type="GO" id="GO:0005990">
    <property type="term" value="P:lactose catabolic process"/>
    <property type="evidence" value="ECO:0007669"/>
    <property type="project" value="TreeGrafter"/>
</dbReference>
<feature type="non-terminal residue" evidence="7">
    <location>
        <position position="1"/>
    </location>
</feature>
<keyword evidence="5 7" id="KW-0326">Glycosidase</keyword>
<dbReference type="Gene3D" id="2.60.120.260">
    <property type="entry name" value="Galactose-binding domain-like"/>
    <property type="match status" value="1"/>
</dbReference>
<accession>K1TF77</accession>
<organism evidence="7">
    <name type="scientific">human gut metagenome</name>
    <dbReference type="NCBI Taxonomy" id="408170"/>
    <lineage>
        <taxon>unclassified sequences</taxon>
        <taxon>metagenomes</taxon>
        <taxon>organismal metagenomes</taxon>
    </lineage>
</organism>
<dbReference type="InterPro" id="IPR050347">
    <property type="entry name" value="Bact_Beta-galactosidase"/>
</dbReference>
<evidence type="ECO:0000256" key="5">
    <source>
        <dbReference type="ARBA" id="ARBA00023295"/>
    </source>
</evidence>
<dbReference type="GO" id="GO:0004565">
    <property type="term" value="F:beta-galactosidase activity"/>
    <property type="evidence" value="ECO:0007669"/>
    <property type="project" value="UniProtKB-EC"/>
</dbReference>
<dbReference type="SUPFAM" id="SSF49785">
    <property type="entry name" value="Galactose-binding domain-like"/>
    <property type="match status" value="1"/>
</dbReference>